<reference evidence="2 3" key="1">
    <citation type="submission" date="2015-12" db="EMBL/GenBank/DDBJ databases">
        <title>The genome of Folsomia candida.</title>
        <authorList>
            <person name="Faddeeva A."/>
            <person name="Derks M.F."/>
            <person name="Anvar Y."/>
            <person name="Smit S."/>
            <person name="Van Straalen N."/>
            <person name="Roelofs D."/>
        </authorList>
    </citation>
    <scope>NUCLEOTIDE SEQUENCE [LARGE SCALE GENOMIC DNA]</scope>
    <source>
        <strain evidence="2 3">VU population</strain>
        <tissue evidence="2">Whole body</tissue>
    </source>
</reference>
<organism evidence="2 3">
    <name type="scientific">Folsomia candida</name>
    <name type="common">Springtail</name>
    <dbReference type="NCBI Taxonomy" id="158441"/>
    <lineage>
        <taxon>Eukaryota</taxon>
        <taxon>Metazoa</taxon>
        <taxon>Ecdysozoa</taxon>
        <taxon>Arthropoda</taxon>
        <taxon>Hexapoda</taxon>
        <taxon>Collembola</taxon>
        <taxon>Entomobryomorpha</taxon>
        <taxon>Isotomoidea</taxon>
        <taxon>Isotomidae</taxon>
        <taxon>Proisotominae</taxon>
        <taxon>Folsomia</taxon>
    </lineage>
</organism>
<proteinExistence type="predicted"/>
<keyword evidence="3" id="KW-1185">Reference proteome</keyword>
<comment type="caution">
    <text evidence="2">The sequence shown here is derived from an EMBL/GenBank/DDBJ whole genome shotgun (WGS) entry which is preliminary data.</text>
</comment>
<sequence length="553" mass="63028">MSGRLSKFQAESNDIPVLNCKWAPKCKRAFTLEFLLEAHEKICPNQNTNTPDSKATPSSRTMTATTPTVFMSPPHTPASASSTIKIGQKRKSVPVSAPAKKYRCKNYSVCHKSYELKDSKYRHERLCGLSEQDKQAHLKAKFGDKPSHVCIKCGKVFEQTIEKRHHEDGCAFNAEQLRIKYVDDPTHFCSKCERFFVDPGNCQRHERSCGVDKEEMMIRLAGDPTHLCSKCDRFFLQALNCQRHESYGYYSNQYQGQKMYYINSERELANLSQNTDADLMKMLYKAVRGDPIFCSCIDCKCEAYFHYDLEKVTKVDFQLAAGQVSKSPPPPLPRQRPRPCNPSAIQAEVDRLFRTLKKEMGLVLAIPFNVYSVLLVKKADFPGLSDPRAVINALLGTTREIVAWLYTGKGVEAENGGIHEHHFYGSSTIQNELVDGDKIAIQIARMMCNSQKDAEEKEAFVLYASQLAARKKSDGGVRIVPINVRMEWVAWRRLPYDTRKLSQECGDKGVKPYSFTSKDDKPIFEEGEFHYPINLQRQLSRNEIKVVKLQSRR</sequence>
<protein>
    <submittedName>
        <fullName evidence="2">Zinc finger and BTB domain-containing protein 17</fullName>
    </submittedName>
</protein>
<evidence type="ECO:0000256" key="1">
    <source>
        <dbReference type="SAM" id="MobiDB-lite"/>
    </source>
</evidence>
<feature type="region of interest" description="Disordered" evidence="1">
    <location>
        <begin position="43"/>
        <end position="90"/>
    </location>
</feature>
<name>A0A226DGQ4_FOLCA</name>
<accession>A0A226DGQ4</accession>
<gene>
    <name evidence="2" type="ORF">Fcan01_21529</name>
</gene>
<dbReference type="EMBL" id="LNIX01000021">
    <property type="protein sequence ID" value="OXA43781.1"/>
    <property type="molecule type" value="Genomic_DNA"/>
</dbReference>
<evidence type="ECO:0000313" key="2">
    <source>
        <dbReference type="EMBL" id="OXA43781.1"/>
    </source>
</evidence>
<dbReference type="AlphaFoldDB" id="A0A226DGQ4"/>
<feature type="compositionally biased region" description="Polar residues" evidence="1">
    <location>
        <begin position="44"/>
        <end position="69"/>
    </location>
</feature>
<evidence type="ECO:0000313" key="3">
    <source>
        <dbReference type="Proteomes" id="UP000198287"/>
    </source>
</evidence>
<dbReference type="Proteomes" id="UP000198287">
    <property type="component" value="Unassembled WGS sequence"/>
</dbReference>